<dbReference type="WBParaSite" id="jg22005">
    <property type="protein sequence ID" value="jg22005"/>
    <property type="gene ID" value="jg22005"/>
</dbReference>
<feature type="signal peptide" evidence="1">
    <location>
        <begin position="1"/>
        <end position="20"/>
    </location>
</feature>
<reference evidence="3" key="1">
    <citation type="submission" date="2022-11" db="UniProtKB">
        <authorList>
            <consortium name="WormBaseParasite"/>
        </authorList>
    </citation>
    <scope>IDENTIFICATION</scope>
</reference>
<organism evidence="2 3">
    <name type="scientific">Ditylenchus dipsaci</name>
    <dbReference type="NCBI Taxonomy" id="166011"/>
    <lineage>
        <taxon>Eukaryota</taxon>
        <taxon>Metazoa</taxon>
        <taxon>Ecdysozoa</taxon>
        <taxon>Nematoda</taxon>
        <taxon>Chromadorea</taxon>
        <taxon>Rhabditida</taxon>
        <taxon>Tylenchina</taxon>
        <taxon>Tylenchomorpha</taxon>
        <taxon>Sphaerularioidea</taxon>
        <taxon>Anguinidae</taxon>
        <taxon>Anguininae</taxon>
        <taxon>Ditylenchus</taxon>
    </lineage>
</organism>
<dbReference type="Proteomes" id="UP000887574">
    <property type="component" value="Unplaced"/>
</dbReference>
<evidence type="ECO:0000313" key="2">
    <source>
        <dbReference type="Proteomes" id="UP000887574"/>
    </source>
</evidence>
<protein>
    <submittedName>
        <fullName evidence="3">Uncharacterized protein</fullName>
    </submittedName>
</protein>
<feature type="chain" id="PRO_5037241206" evidence="1">
    <location>
        <begin position="21"/>
        <end position="74"/>
    </location>
</feature>
<evidence type="ECO:0000256" key="1">
    <source>
        <dbReference type="SAM" id="SignalP"/>
    </source>
</evidence>
<name>A0A915DR21_9BILA</name>
<proteinExistence type="predicted"/>
<evidence type="ECO:0000313" key="3">
    <source>
        <dbReference type="WBParaSite" id="jg22005"/>
    </source>
</evidence>
<keyword evidence="2" id="KW-1185">Reference proteome</keyword>
<dbReference type="AlphaFoldDB" id="A0A915DR21"/>
<keyword evidence="1" id="KW-0732">Signal</keyword>
<accession>A0A915DR21</accession>
<sequence>MPKFLFSLLIIALGVTLVPAPSVLNEDEVNDKQNLEVDMTVEVQALEVQLHLGLEVEAMDLEMQMRLEMQEKNE</sequence>